<evidence type="ECO:0000313" key="3">
    <source>
        <dbReference type="EMBL" id="MDP9825885.1"/>
    </source>
</evidence>
<reference evidence="3 4" key="1">
    <citation type="submission" date="2023-07" db="EMBL/GenBank/DDBJ databases">
        <title>Sequencing the genomes of 1000 actinobacteria strains.</title>
        <authorList>
            <person name="Klenk H.-P."/>
        </authorList>
    </citation>
    <scope>NUCLEOTIDE SEQUENCE [LARGE SCALE GENOMIC DNA]</scope>
    <source>
        <strain evidence="3 4">DSM 44388</strain>
    </source>
</reference>
<feature type="chain" id="PRO_5046942664" description="N,N-dimethylformamidase beta subunit-like C-terminal domain-containing protein" evidence="1">
    <location>
        <begin position="25"/>
        <end position="454"/>
    </location>
</feature>
<organism evidence="3 4">
    <name type="scientific">Kineosporia succinea</name>
    <dbReference type="NCBI Taxonomy" id="84632"/>
    <lineage>
        <taxon>Bacteria</taxon>
        <taxon>Bacillati</taxon>
        <taxon>Actinomycetota</taxon>
        <taxon>Actinomycetes</taxon>
        <taxon>Kineosporiales</taxon>
        <taxon>Kineosporiaceae</taxon>
        <taxon>Kineosporia</taxon>
    </lineage>
</organism>
<evidence type="ECO:0000259" key="2">
    <source>
        <dbReference type="Pfam" id="PF20254"/>
    </source>
</evidence>
<name>A0ABT9P0Z1_9ACTN</name>
<feature type="domain" description="N,N-dimethylformamidase beta subunit-like C-terminal" evidence="2">
    <location>
        <begin position="103"/>
        <end position="301"/>
    </location>
</feature>
<feature type="signal peptide" evidence="1">
    <location>
        <begin position="1"/>
        <end position="24"/>
    </location>
</feature>
<accession>A0ABT9P0Z1</accession>
<dbReference type="Proteomes" id="UP001235712">
    <property type="component" value="Unassembled WGS sequence"/>
</dbReference>
<keyword evidence="1" id="KW-0732">Signal</keyword>
<proteinExistence type="predicted"/>
<evidence type="ECO:0000313" key="4">
    <source>
        <dbReference type="Proteomes" id="UP001235712"/>
    </source>
</evidence>
<feature type="domain" description="N,N-dimethylformamidase beta subunit-like C-terminal" evidence="2">
    <location>
        <begin position="316"/>
        <end position="416"/>
    </location>
</feature>
<keyword evidence="4" id="KW-1185">Reference proteome</keyword>
<dbReference type="EMBL" id="JAUSQZ010000001">
    <property type="protein sequence ID" value="MDP9825885.1"/>
    <property type="molecule type" value="Genomic_DNA"/>
</dbReference>
<dbReference type="InterPro" id="IPR046540">
    <property type="entry name" value="DMFA2_C"/>
</dbReference>
<dbReference type="RefSeq" id="WP_307240133.1">
    <property type="nucleotide sequence ID" value="NZ_JAUSQZ010000001.1"/>
</dbReference>
<gene>
    <name evidence="3" type="ORF">J2S57_001634</name>
</gene>
<sequence length="454" mass="45970">MPSQRVLAVTALAALGGLAGLLSAGGSGSADDSQATSQVRGGLVSAAAAGTVGEENALPGTREWRITAAQGRASGLAAYAGATTASPGDKVPLFLKGEGPVQATAYRLGWYAGAGARQVQQAVYQATPQTGAPASWTSTATVDTTGWPEGAYLIRLDLGAASRYVPLTVTTGRNGVAGRVVVVTSPMTWAATGRATSAQQGGKVTLNRPYLTGDGSGGLLAEAGLIAQIERTGTDVVYLTDADLATAPELADGATALLVDGDSRYWTARMRNAVNDAVEGGTNLAFFGAGSAQTNVVLQGADGRTFTVAALATASSTRLTGSAATCTAAEPTGLRVTDPSWWGFRGTSADNGEVLPQLVSGRLDRLNESQGATVVASADLDCGATQATSYLEKDSGAGIFTAGTQAWACTISNACTDASGRRIQVDARSQQVAVMVTRNVVQTFATAKAARNLP</sequence>
<comment type="caution">
    <text evidence="3">The sequence shown here is derived from an EMBL/GenBank/DDBJ whole genome shotgun (WGS) entry which is preliminary data.</text>
</comment>
<dbReference type="Pfam" id="PF20254">
    <property type="entry name" value="DMFA2_C"/>
    <property type="match status" value="2"/>
</dbReference>
<protein>
    <recommendedName>
        <fullName evidence="2">N,N-dimethylformamidase beta subunit-like C-terminal domain-containing protein</fullName>
    </recommendedName>
</protein>
<evidence type="ECO:0000256" key="1">
    <source>
        <dbReference type="SAM" id="SignalP"/>
    </source>
</evidence>